<dbReference type="InterPro" id="IPR025669">
    <property type="entry name" value="AAA_dom"/>
</dbReference>
<evidence type="ECO:0000259" key="1">
    <source>
        <dbReference type="Pfam" id="PF13614"/>
    </source>
</evidence>
<organism evidence="2 3">
    <name type="scientific">Aeribacillus alveayuensis</name>
    <dbReference type="NCBI Taxonomy" id="279215"/>
    <lineage>
        <taxon>Bacteria</taxon>
        <taxon>Bacillati</taxon>
        <taxon>Bacillota</taxon>
        <taxon>Bacilli</taxon>
        <taxon>Bacillales</taxon>
        <taxon>Bacillaceae</taxon>
        <taxon>Aeribacillus</taxon>
    </lineage>
</organism>
<dbReference type="PANTHER" id="PTHR13696:SF52">
    <property type="entry name" value="PARA FAMILY PROTEIN CT_582"/>
    <property type="match status" value="1"/>
</dbReference>
<comment type="caution">
    <text evidence="2">The sequence shown here is derived from an EMBL/GenBank/DDBJ whole genome shotgun (WGS) entry which is preliminary data.</text>
</comment>
<evidence type="ECO:0000313" key="2">
    <source>
        <dbReference type="EMBL" id="MDQ0164063.1"/>
    </source>
</evidence>
<reference evidence="2 3" key="1">
    <citation type="submission" date="2023-07" db="EMBL/GenBank/DDBJ databases">
        <title>Genomic Encyclopedia of Type Strains, Phase IV (KMG-IV): sequencing the most valuable type-strain genomes for metagenomic binning, comparative biology and taxonomic classification.</title>
        <authorList>
            <person name="Goeker M."/>
        </authorList>
    </citation>
    <scope>NUCLEOTIDE SEQUENCE [LARGE SCALE GENOMIC DNA]</scope>
    <source>
        <strain evidence="2 3">DSM 19092</strain>
    </source>
</reference>
<dbReference type="Proteomes" id="UP001225646">
    <property type="component" value="Unassembled WGS sequence"/>
</dbReference>
<protein>
    <submittedName>
        <fullName evidence="2">Chromosome partitioning protein</fullName>
    </submittedName>
</protein>
<accession>A0ABT9VST7</accession>
<feature type="domain" description="AAA" evidence="1">
    <location>
        <begin position="21"/>
        <end position="190"/>
    </location>
</feature>
<dbReference type="Gene3D" id="3.40.50.300">
    <property type="entry name" value="P-loop containing nucleotide triphosphate hydrolases"/>
    <property type="match status" value="1"/>
</dbReference>
<name>A0ABT9VST7_9BACI</name>
<dbReference type="SUPFAM" id="SSF52540">
    <property type="entry name" value="P-loop containing nucleoside triphosphate hydrolases"/>
    <property type="match status" value="1"/>
</dbReference>
<dbReference type="RefSeq" id="WP_419152944.1">
    <property type="nucleotide sequence ID" value="NZ_JAUSTR010000042.1"/>
</dbReference>
<proteinExistence type="predicted"/>
<dbReference type="InterPro" id="IPR027417">
    <property type="entry name" value="P-loop_NTPase"/>
</dbReference>
<dbReference type="InterPro" id="IPR050678">
    <property type="entry name" value="DNA_Partitioning_ATPase"/>
</dbReference>
<dbReference type="EMBL" id="JAUSTR010000042">
    <property type="protein sequence ID" value="MDQ0164063.1"/>
    <property type="molecule type" value="Genomic_DNA"/>
</dbReference>
<dbReference type="Pfam" id="PF13614">
    <property type="entry name" value="AAA_31"/>
    <property type="match status" value="1"/>
</dbReference>
<sequence length="279" mass="31236">MKRNGKGTTNLLCWLCRLSLKTSITTNLSGVLASKGQKVLIIDTDNQGNAALSFGKNPDSFEYTTYDVLVDGLAAEMAISNVYQDITGGKIDLLGSNDDMAFLDFDVLTQREKYPEPFLLLKNAVSHLKNDYDFILIDSPPNLGLITGNVLSFADEVIIPFQPESYSMRSLVKILQSIHNFREQYNKKLSVLGIVATLVDTRTTLHSQVLQECRKYCYENGIQMFETVIPRSVRFASSVAYEGLPATLSSDKSNKIVRSYYDLLQEIEERKGVQFGSKK</sequence>
<dbReference type="CDD" id="cd02042">
    <property type="entry name" value="ParAB_family"/>
    <property type="match status" value="1"/>
</dbReference>
<keyword evidence="3" id="KW-1185">Reference proteome</keyword>
<evidence type="ECO:0000313" key="3">
    <source>
        <dbReference type="Proteomes" id="UP001225646"/>
    </source>
</evidence>
<dbReference type="PANTHER" id="PTHR13696">
    <property type="entry name" value="P-LOOP CONTAINING NUCLEOSIDE TRIPHOSPHATE HYDROLASE"/>
    <property type="match status" value="1"/>
</dbReference>
<gene>
    <name evidence="2" type="ORF">J2S06_003208</name>
</gene>